<keyword evidence="1" id="KW-1133">Transmembrane helix</keyword>
<evidence type="ECO:0000256" key="1">
    <source>
        <dbReference type="SAM" id="Phobius"/>
    </source>
</evidence>
<feature type="transmembrane region" description="Helical" evidence="1">
    <location>
        <begin position="118"/>
        <end position="141"/>
    </location>
</feature>
<dbReference type="AlphaFoldDB" id="A0A9E3LUZ8"/>
<accession>A0A9E3LUZ8</accession>
<keyword evidence="1" id="KW-0472">Membrane</keyword>
<reference evidence="2" key="2">
    <citation type="journal article" date="2022" name="Microbiol. Resour. Announc.">
        <title>Metagenome Sequencing to Explore Phylogenomics of Terrestrial Cyanobacteria.</title>
        <authorList>
            <person name="Ward R.D."/>
            <person name="Stajich J.E."/>
            <person name="Johansen J.R."/>
            <person name="Huntemann M."/>
            <person name="Clum A."/>
            <person name="Foster B."/>
            <person name="Foster B."/>
            <person name="Roux S."/>
            <person name="Palaniappan K."/>
            <person name="Varghese N."/>
            <person name="Mukherjee S."/>
            <person name="Reddy T.B.K."/>
            <person name="Daum C."/>
            <person name="Copeland A."/>
            <person name="Chen I.A."/>
            <person name="Ivanova N.N."/>
            <person name="Kyrpides N.C."/>
            <person name="Shapiro N."/>
            <person name="Eloe-Fadrosh E.A."/>
            <person name="Pietrasiak N."/>
        </authorList>
    </citation>
    <scope>NUCLEOTIDE SEQUENCE</scope>
    <source>
        <strain evidence="2">HA4357-MV3</strain>
    </source>
</reference>
<keyword evidence="1" id="KW-0812">Transmembrane</keyword>
<sequence length="159" mass="17587">MITIDEIVSLLQSRNFTVDPKELQLFKTPRVKLPNDYYLKFYPDPGSGEYEACITHKSICQTTWRNIDVHSLTLALDYVENILAIAPKTSIEQTPTSVIEPVQQSVAEHSSSKDPMPLIATAFAIACVSVIASIGIVSVNLKSCNSNITQPVQLPVKKR</sequence>
<evidence type="ECO:0000313" key="3">
    <source>
        <dbReference type="Proteomes" id="UP000813215"/>
    </source>
</evidence>
<dbReference type="EMBL" id="JAHHHW010000138">
    <property type="protein sequence ID" value="MBW4434651.1"/>
    <property type="molecule type" value="Genomic_DNA"/>
</dbReference>
<dbReference type="Proteomes" id="UP000813215">
    <property type="component" value="Unassembled WGS sequence"/>
</dbReference>
<proteinExistence type="predicted"/>
<comment type="caution">
    <text evidence="2">The sequence shown here is derived from an EMBL/GenBank/DDBJ whole genome shotgun (WGS) entry which is preliminary data.</text>
</comment>
<reference evidence="2" key="1">
    <citation type="submission" date="2021-05" db="EMBL/GenBank/DDBJ databases">
        <authorList>
            <person name="Pietrasiak N."/>
            <person name="Ward R."/>
            <person name="Stajich J.E."/>
            <person name="Kurbessoian T."/>
        </authorList>
    </citation>
    <scope>NUCLEOTIDE SEQUENCE</scope>
    <source>
        <strain evidence="2">HA4357-MV3</strain>
    </source>
</reference>
<organism evidence="2 3">
    <name type="scientific">Pelatocladus maniniholoensis HA4357-MV3</name>
    <dbReference type="NCBI Taxonomy" id="1117104"/>
    <lineage>
        <taxon>Bacteria</taxon>
        <taxon>Bacillati</taxon>
        <taxon>Cyanobacteriota</taxon>
        <taxon>Cyanophyceae</taxon>
        <taxon>Nostocales</taxon>
        <taxon>Nostocaceae</taxon>
        <taxon>Pelatocladus</taxon>
    </lineage>
</organism>
<evidence type="ECO:0000313" key="2">
    <source>
        <dbReference type="EMBL" id="MBW4434651.1"/>
    </source>
</evidence>
<name>A0A9E3LUZ8_9NOST</name>
<gene>
    <name evidence="2" type="ORF">KME28_23795</name>
</gene>
<protein>
    <submittedName>
        <fullName evidence="2">Uncharacterized protein</fullName>
    </submittedName>
</protein>